<dbReference type="PATRIC" id="fig|1212489.4.peg.2820"/>
<feature type="transmembrane region" description="Helical" evidence="1">
    <location>
        <begin position="183"/>
        <end position="202"/>
    </location>
</feature>
<dbReference type="AlphaFoldDB" id="A0A0W0SNY2"/>
<evidence type="ECO:0000313" key="2">
    <source>
        <dbReference type="EMBL" id="KTC85094.1"/>
    </source>
</evidence>
<protein>
    <submittedName>
        <fullName evidence="2">Uncharacterized protein</fullName>
    </submittedName>
</protein>
<dbReference type="EMBL" id="LNXY01000030">
    <property type="protein sequence ID" value="KTC85094.1"/>
    <property type="molecule type" value="Genomic_DNA"/>
</dbReference>
<accession>A0A0W0SNY2</accession>
<comment type="caution">
    <text evidence="2">The sequence shown here is derived from an EMBL/GenBank/DDBJ whole genome shotgun (WGS) entry which is preliminary data.</text>
</comment>
<keyword evidence="1" id="KW-0812">Transmembrane</keyword>
<feature type="transmembrane region" description="Helical" evidence="1">
    <location>
        <begin position="76"/>
        <end position="96"/>
    </location>
</feature>
<feature type="transmembrane region" description="Helical" evidence="1">
    <location>
        <begin position="139"/>
        <end position="163"/>
    </location>
</feature>
<evidence type="ECO:0000256" key="1">
    <source>
        <dbReference type="SAM" id="Phobius"/>
    </source>
</evidence>
<evidence type="ECO:0000313" key="3">
    <source>
        <dbReference type="Proteomes" id="UP000054736"/>
    </source>
</evidence>
<keyword evidence="1" id="KW-1133">Transmembrane helix</keyword>
<feature type="transmembrane region" description="Helical" evidence="1">
    <location>
        <begin position="5"/>
        <end position="23"/>
    </location>
</feature>
<name>A0A0W0SNY2_9GAMM</name>
<organism evidence="2 3">
    <name type="scientific">Legionella drozanskii LLAP-1</name>
    <dbReference type="NCBI Taxonomy" id="1212489"/>
    <lineage>
        <taxon>Bacteria</taxon>
        <taxon>Pseudomonadati</taxon>
        <taxon>Pseudomonadota</taxon>
        <taxon>Gammaproteobacteria</taxon>
        <taxon>Legionellales</taxon>
        <taxon>Legionellaceae</taxon>
        <taxon>Legionella</taxon>
    </lineage>
</organism>
<keyword evidence="1" id="KW-0472">Membrane</keyword>
<dbReference type="Proteomes" id="UP000054736">
    <property type="component" value="Unassembled WGS sequence"/>
</dbReference>
<sequence>MTPRALKIALFTVLSIILSYYVAVLMHEYAHATTAYLFGYKSSPFDIKYGSWYLVPVSEAVDYASILASGHGVHEALIGISGITVTLILFLTSLFLLSRKCIQERSFLLSFFFWLADINLMEMFSYLNRTFIMGDIGEFIQGFNISPFFIFIPGTIIVCWALYRFYKYEIIKMFQTLPVRTIFMRRIFCGLPFGLCLYLLFIGKRQLIGKYFPILPIQFHYLLFFL</sequence>
<feature type="transmembrane region" description="Helical" evidence="1">
    <location>
        <begin position="108"/>
        <end position="127"/>
    </location>
</feature>
<keyword evidence="3" id="KW-1185">Reference proteome</keyword>
<gene>
    <name evidence="2" type="ORF">Ldro_2678</name>
</gene>
<proteinExistence type="predicted"/>
<reference evidence="2 3" key="1">
    <citation type="submission" date="2015-11" db="EMBL/GenBank/DDBJ databases">
        <title>Genomic analysis of 38 Legionella species identifies large and diverse effector repertoires.</title>
        <authorList>
            <person name="Burstein D."/>
            <person name="Amaro F."/>
            <person name="Zusman T."/>
            <person name="Lifshitz Z."/>
            <person name="Cohen O."/>
            <person name="Gilbert J.A."/>
            <person name="Pupko T."/>
            <person name="Shuman H.A."/>
            <person name="Segal G."/>
        </authorList>
    </citation>
    <scope>NUCLEOTIDE SEQUENCE [LARGE SCALE GENOMIC DNA]</scope>
    <source>
        <strain evidence="2 3">ATCC 700990</strain>
    </source>
</reference>